<dbReference type="PROSITE" id="PS51352">
    <property type="entry name" value="THIOREDOXIN_2"/>
    <property type="match status" value="1"/>
</dbReference>
<dbReference type="PANTHER" id="PTHR35272:SF4">
    <property type="entry name" value="THIOL:DISULFIDE INTERCHANGE PROTEIN DSBG"/>
    <property type="match status" value="1"/>
</dbReference>
<protein>
    <submittedName>
        <fullName evidence="3">Protein-disulfide isomerase</fullName>
    </submittedName>
</protein>
<keyword evidence="1" id="KW-0732">Signal</keyword>
<dbReference type="SUPFAM" id="SSF52833">
    <property type="entry name" value="Thioredoxin-like"/>
    <property type="match status" value="1"/>
</dbReference>
<dbReference type="RefSeq" id="WP_119060374.1">
    <property type="nucleotide sequence ID" value="NZ_QXDF01000001.1"/>
</dbReference>
<dbReference type="InterPro" id="IPR036249">
    <property type="entry name" value="Thioredoxin-like_sf"/>
</dbReference>
<reference evidence="3 4" key="1">
    <citation type="submission" date="2018-08" db="EMBL/GenBank/DDBJ databases">
        <title>Genomic Encyclopedia of Archaeal and Bacterial Type Strains, Phase II (KMG-II): from individual species to whole genera.</title>
        <authorList>
            <person name="Goeker M."/>
        </authorList>
    </citation>
    <scope>NUCLEOTIDE SEQUENCE [LARGE SCALE GENOMIC DNA]</scope>
    <source>
        <strain evidence="3 4">DSM 5002</strain>
    </source>
</reference>
<evidence type="ECO:0000259" key="2">
    <source>
        <dbReference type="PROSITE" id="PS51352"/>
    </source>
</evidence>
<dbReference type="Gene3D" id="3.40.30.10">
    <property type="entry name" value="Glutaredoxin"/>
    <property type="match status" value="1"/>
</dbReference>
<dbReference type="InterPro" id="IPR001853">
    <property type="entry name" value="DSBA-like_thioredoxin_dom"/>
</dbReference>
<accession>A0A397Q3H4</accession>
<organism evidence="3 4">
    <name type="scientific">Dichotomicrobium thermohalophilum</name>
    <dbReference type="NCBI Taxonomy" id="933063"/>
    <lineage>
        <taxon>Bacteria</taxon>
        <taxon>Pseudomonadati</taxon>
        <taxon>Pseudomonadota</taxon>
        <taxon>Alphaproteobacteria</taxon>
        <taxon>Hyphomicrobiales</taxon>
        <taxon>Hyphomicrobiaceae</taxon>
        <taxon>Dichotomicrobium</taxon>
    </lineage>
</organism>
<dbReference type="InterPro" id="IPR013766">
    <property type="entry name" value="Thioredoxin_domain"/>
</dbReference>
<gene>
    <name evidence="3" type="ORF">BXY53_0539</name>
</gene>
<evidence type="ECO:0000313" key="4">
    <source>
        <dbReference type="Proteomes" id="UP000266273"/>
    </source>
</evidence>
<keyword evidence="3" id="KW-0413">Isomerase</keyword>
<dbReference type="AlphaFoldDB" id="A0A397Q3H4"/>
<dbReference type="GO" id="GO:0016853">
    <property type="term" value="F:isomerase activity"/>
    <property type="evidence" value="ECO:0007669"/>
    <property type="project" value="UniProtKB-KW"/>
</dbReference>
<comment type="caution">
    <text evidence="3">The sequence shown here is derived from an EMBL/GenBank/DDBJ whole genome shotgun (WGS) entry which is preliminary data.</text>
</comment>
<feature type="domain" description="Thioredoxin" evidence="2">
    <location>
        <begin position="46"/>
        <end position="246"/>
    </location>
</feature>
<dbReference type="Proteomes" id="UP000266273">
    <property type="component" value="Unassembled WGS sequence"/>
</dbReference>
<sequence>MKKLVIAAAVLAVSTLFTIQPRAATTDQFNDEQEKAIQEIVRSYLLKNPELLEEVIAELQKKREAEAAVARQEYLRELYSADSKYKRFSMGKGDVVVVEFMDYNCPFCRKAYATLRDLMDETDIEVRLIEFPVLGPGSTVASQAALAAEKQGKYVEFHDALMSLSQRIENEETIFKVAEEVGLDVDQLKTDMQDPEINALIDENLQLADALGVQGTPAFFVGDTSIPGAPENLRDELITAIAEAREGCAAC</sequence>
<dbReference type="PANTHER" id="PTHR35272">
    <property type="entry name" value="THIOL:DISULFIDE INTERCHANGE PROTEIN DSBC-RELATED"/>
    <property type="match status" value="1"/>
</dbReference>
<evidence type="ECO:0000256" key="1">
    <source>
        <dbReference type="SAM" id="SignalP"/>
    </source>
</evidence>
<dbReference type="OrthoDB" id="9780147at2"/>
<feature type="chain" id="PRO_5017189036" evidence="1">
    <location>
        <begin position="24"/>
        <end position="251"/>
    </location>
</feature>
<dbReference type="EMBL" id="QXDF01000001">
    <property type="protein sequence ID" value="RIA55473.1"/>
    <property type="molecule type" value="Genomic_DNA"/>
</dbReference>
<evidence type="ECO:0000313" key="3">
    <source>
        <dbReference type="EMBL" id="RIA55473.1"/>
    </source>
</evidence>
<dbReference type="Pfam" id="PF01323">
    <property type="entry name" value="DSBA"/>
    <property type="match status" value="1"/>
</dbReference>
<name>A0A397Q3H4_9HYPH</name>
<dbReference type="InterPro" id="IPR041205">
    <property type="entry name" value="ScsC_N"/>
</dbReference>
<dbReference type="Pfam" id="PF18312">
    <property type="entry name" value="ScsC_N"/>
    <property type="match status" value="1"/>
</dbReference>
<feature type="signal peptide" evidence="1">
    <location>
        <begin position="1"/>
        <end position="23"/>
    </location>
</feature>
<keyword evidence="4" id="KW-1185">Reference proteome</keyword>
<dbReference type="CDD" id="cd03023">
    <property type="entry name" value="DsbA_Com1_like"/>
    <property type="match status" value="1"/>
</dbReference>
<proteinExistence type="predicted"/>
<dbReference type="InterPro" id="IPR051470">
    <property type="entry name" value="Thiol:disulfide_interchange"/>
</dbReference>
<dbReference type="GO" id="GO:0016491">
    <property type="term" value="F:oxidoreductase activity"/>
    <property type="evidence" value="ECO:0007669"/>
    <property type="project" value="InterPro"/>
</dbReference>